<dbReference type="Pfam" id="PF10011">
    <property type="entry name" value="DUF2254"/>
    <property type="match status" value="1"/>
</dbReference>
<dbReference type="STRING" id="683260.SAMN05421874_106269"/>
<name>A0A1G9AMK2_9ACTN</name>
<protein>
    <submittedName>
        <fullName evidence="2">Uncharacterized membrane protein</fullName>
    </submittedName>
</protein>
<evidence type="ECO:0000313" key="3">
    <source>
        <dbReference type="Proteomes" id="UP000198683"/>
    </source>
</evidence>
<dbReference type="Proteomes" id="UP000198683">
    <property type="component" value="Unassembled WGS sequence"/>
</dbReference>
<reference evidence="2 3" key="1">
    <citation type="submission" date="2016-10" db="EMBL/GenBank/DDBJ databases">
        <authorList>
            <person name="de Groot N.N."/>
        </authorList>
    </citation>
    <scope>NUCLEOTIDE SEQUENCE [LARGE SCALE GENOMIC DNA]</scope>
    <source>
        <strain evidence="2 3">CGMCC 4.5681</strain>
    </source>
</reference>
<proteinExistence type="predicted"/>
<keyword evidence="1" id="KW-0472">Membrane</keyword>
<dbReference type="EMBL" id="FNFB01000006">
    <property type="protein sequence ID" value="SDK28609.1"/>
    <property type="molecule type" value="Genomic_DNA"/>
</dbReference>
<evidence type="ECO:0000256" key="1">
    <source>
        <dbReference type="SAM" id="Phobius"/>
    </source>
</evidence>
<dbReference type="AlphaFoldDB" id="A0A1G9AMK2"/>
<accession>A0A1G9AMK2</accession>
<keyword evidence="1" id="KW-1133">Transmembrane helix</keyword>
<gene>
    <name evidence="2" type="ORF">SAMN05421874_106269</name>
</gene>
<evidence type="ECO:0000313" key="2">
    <source>
        <dbReference type="EMBL" id="SDK28609.1"/>
    </source>
</evidence>
<dbReference type="InterPro" id="IPR018723">
    <property type="entry name" value="DUF2254_membrane"/>
</dbReference>
<feature type="transmembrane region" description="Helical" evidence="1">
    <location>
        <begin position="62"/>
        <end position="89"/>
    </location>
</feature>
<keyword evidence="1" id="KW-0812">Transmembrane</keyword>
<dbReference type="RefSeq" id="WP_218128883.1">
    <property type="nucleotide sequence ID" value="NZ_FNFB01000006.1"/>
</dbReference>
<feature type="transmembrane region" description="Helical" evidence="1">
    <location>
        <begin position="142"/>
        <end position="166"/>
    </location>
</feature>
<feature type="transmembrane region" description="Helical" evidence="1">
    <location>
        <begin position="101"/>
        <end position="122"/>
    </location>
</feature>
<keyword evidence="3" id="KW-1185">Reference proteome</keyword>
<organism evidence="2 3">
    <name type="scientific">Nonomuraea maritima</name>
    <dbReference type="NCBI Taxonomy" id="683260"/>
    <lineage>
        <taxon>Bacteria</taxon>
        <taxon>Bacillati</taxon>
        <taxon>Actinomycetota</taxon>
        <taxon>Actinomycetes</taxon>
        <taxon>Streptosporangiales</taxon>
        <taxon>Streptosporangiaceae</taxon>
        <taxon>Nonomuraea</taxon>
    </lineage>
</organism>
<sequence length="449" mass="48262">MNRWSVLVDNLRSQLWPLPALALLLALLLGVGLPRFDAAMNDSMPPGLTAWLFSGGPEAARTVLSAVASSLITVTSLTFSLTVVTLQLASSQYSPRVLRTFAADPFVHVTLSLLLGTFVYSLTVLRTVRASLDDQDAFVPQVSVTVGFVLGVASVGMLVGFLAHLARQIRVESILRQVHADTEATMRHVYGDERDNDGIPQVPPTPGGRTVSLCAGSSGFLTAVEGQPLLGAALETGAVVVLADHPGDFLIAGTPVAVAWAAEGGELDESAVTRLVDALNGALRTDSERTAAQDPEFGLRQIIDIAVRALSPGVNDPTTAVHALSHAAALLCEAAHYRLGSRLLHDDAGRVRVVLPRPDFAAMLDLVLTQPRRYGSDDPYVLARMFTLLREVAWTTRSPEHHRAVSGQLARLTDAMHRHSFDERERARLQELEQSVRQALAGHWPVTSA</sequence>